<dbReference type="Proteomes" id="UP000277582">
    <property type="component" value="Unassembled WGS sequence"/>
</dbReference>
<comment type="caution">
    <text evidence="1">The sequence shown here is derived from an EMBL/GenBank/DDBJ whole genome shotgun (WGS) entry which is preliminary data.</text>
</comment>
<dbReference type="OrthoDB" id="371673at2157"/>
<sequence length="127" mass="15249">MGIDELYFRLAKAIEKEYPDVIISIDLRSDRLRVYFVDNSFLDIWFSRRIPGKYAFHWERRSVNGTVYRWDNAAHRSAANVDTYPHHFHKGYQSNIRPFEPKSTWDDTLREILNYIRDKIKHSPSSL</sequence>
<evidence type="ECO:0000313" key="2">
    <source>
        <dbReference type="Proteomes" id="UP000277582"/>
    </source>
</evidence>
<reference evidence="1 2" key="1">
    <citation type="submission" date="2018-10" db="EMBL/GenBank/DDBJ databases">
        <title>Co-occurring genomic capacity for anaerobic methane metabolism and dissimilatory sulfite reduction discovered in the Korarchaeota.</title>
        <authorList>
            <person name="Mckay L.J."/>
            <person name="Dlakic M."/>
            <person name="Fields M.W."/>
            <person name="Delmont T.O."/>
            <person name="Eren A.M."/>
            <person name="Jay Z.J."/>
            <person name="Klingelsmith K.B."/>
            <person name="Rusch D.B."/>
            <person name="Inskeep W.P."/>
        </authorList>
    </citation>
    <scope>NUCLEOTIDE SEQUENCE [LARGE SCALE GENOMIC DNA]</scope>
    <source>
        <strain evidence="1 2">MDKW</strain>
    </source>
</reference>
<accession>A0A3R9X0K1</accession>
<gene>
    <name evidence="1" type="ORF">D6D85_14180</name>
</gene>
<organism evidence="1 2">
    <name type="scientific">Candidatus Methanodesulfokora washburnensis</name>
    <dbReference type="NCBI Taxonomy" id="2478471"/>
    <lineage>
        <taxon>Archaea</taxon>
        <taxon>Thermoproteota</taxon>
        <taxon>Candidatus Korarchaeia</taxon>
        <taxon>Candidatus Korarchaeia incertae sedis</taxon>
        <taxon>Candidatus Methanodesulfokora</taxon>
    </lineage>
</organism>
<evidence type="ECO:0000313" key="1">
    <source>
        <dbReference type="EMBL" id="RSN72338.1"/>
    </source>
</evidence>
<dbReference type="RefSeq" id="WP_125672602.1">
    <property type="nucleotide sequence ID" value="NZ_RCOS01000159.1"/>
</dbReference>
<dbReference type="InterPro" id="IPR045397">
    <property type="entry name" value="TumE-like"/>
</dbReference>
<proteinExistence type="predicted"/>
<dbReference type="EMBL" id="RCOS01000159">
    <property type="protein sequence ID" value="RSN72338.1"/>
    <property type="molecule type" value="Genomic_DNA"/>
</dbReference>
<protein>
    <submittedName>
        <fullName evidence="1">Uncharacterized protein</fullName>
    </submittedName>
</protein>
<dbReference type="Pfam" id="PF20126">
    <property type="entry name" value="TumE"/>
    <property type="match status" value="1"/>
</dbReference>
<name>A0A3R9X0K1_9CREN</name>
<keyword evidence="2" id="KW-1185">Reference proteome</keyword>
<dbReference type="AlphaFoldDB" id="A0A3R9X0K1"/>